<comment type="caution">
    <text evidence="1">The sequence shown here is derived from an EMBL/GenBank/DDBJ whole genome shotgun (WGS) entry which is preliminary data.</text>
</comment>
<gene>
    <name evidence="1" type="ORF">GCM10023213_28540</name>
</gene>
<proteinExistence type="predicted"/>
<accession>A0ABP9P8D8</accession>
<evidence type="ECO:0000313" key="1">
    <source>
        <dbReference type="EMBL" id="GAA5142488.1"/>
    </source>
</evidence>
<name>A0ABP9P8D8_9BACT</name>
<keyword evidence="2" id="KW-1185">Reference proteome</keyword>
<dbReference type="Proteomes" id="UP001499852">
    <property type="component" value="Unassembled WGS sequence"/>
</dbReference>
<sequence>MEFISKHRSPEEVWQLVWNALGEHGVYKNMREPKARCIRLRFANDYDLDITPAIPDSTRPEPMLWVPDKSLKTWSASNPIGFCDHWLKSIAAQLPTTLTSLSATIVRKNATAAANTRSDRVEPLPTDQGFEKAPLLRLIQLVKHFRNEGYAVDDKNRPSSILLTTITAKAYQKALLAQHTSLNAFIIQVLATLKNEVGVTETAGIYHFHVLNPADDRRENFAEKWTLKTYGSFTRWADSLSSQVTKLMNTAAMGLDARIEVLNSTIPGAQRLSLADDIGREMRVMHDTGNLRLTAVPAMAASLTPIRPTTFFGNP</sequence>
<evidence type="ECO:0000313" key="2">
    <source>
        <dbReference type="Proteomes" id="UP001499852"/>
    </source>
</evidence>
<organism evidence="1 2">
    <name type="scientific">Prosthecobacter algae</name>
    <dbReference type="NCBI Taxonomy" id="1144682"/>
    <lineage>
        <taxon>Bacteria</taxon>
        <taxon>Pseudomonadati</taxon>
        <taxon>Verrucomicrobiota</taxon>
        <taxon>Verrucomicrobiia</taxon>
        <taxon>Verrucomicrobiales</taxon>
        <taxon>Verrucomicrobiaceae</taxon>
        <taxon>Prosthecobacter</taxon>
    </lineage>
</organism>
<dbReference type="EMBL" id="BAABIA010000005">
    <property type="protein sequence ID" value="GAA5142488.1"/>
    <property type="molecule type" value="Genomic_DNA"/>
</dbReference>
<protein>
    <submittedName>
        <fullName evidence="1">Uncharacterized protein</fullName>
    </submittedName>
</protein>
<reference evidence="2" key="1">
    <citation type="journal article" date="2019" name="Int. J. Syst. Evol. Microbiol.">
        <title>The Global Catalogue of Microorganisms (GCM) 10K type strain sequencing project: providing services to taxonomists for standard genome sequencing and annotation.</title>
        <authorList>
            <consortium name="The Broad Institute Genomics Platform"/>
            <consortium name="The Broad Institute Genome Sequencing Center for Infectious Disease"/>
            <person name="Wu L."/>
            <person name="Ma J."/>
        </authorList>
    </citation>
    <scope>NUCLEOTIDE SEQUENCE [LARGE SCALE GENOMIC DNA]</scope>
    <source>
        <strain evidence="2">JCM 18053</strain>
    </source>
</reference>